<comment type="caution">
    <text evidence="1">The sequence shown here is derived from an EMBL/GenBank/DDBJ whole genome shotgun (WGS) entry which is preliminary data.</text>
</comment>
<evidence type="ECO:0008006" key="3">
    <source>
        <dbReference type="Google" id="ProtNLM"/>
    </source>
</evidence>
<sequence>MTLRGQVFSNADAKLRYRLAVERRNNGNRASMQQSGQLIIKSGETLATSTMSTNFEKGDQWNIILTVYDEANNQLDQVICKSLDKCR</sequence>
<evidence type="ECO:0000313" key="2">
    <source>
        <dbReference type="Proteomes" id="UP000838100"/>
    </source>
</evidence>
<proteinExistence type="predicted"/>
<dbReference type="Proteomes" id="UP000838100">
    <property type="component" value="Unassembled WGS sequence"/>
</dbReference>
<gene>
    <name evidence="1" type="ORF">SIN8267_02813</name>
</gene>
<dbReference type="NCBIfam" id="NF041112">
    <property type="entry name" value="chap_CsgH_alph"/>
    <property type="match status" value="1"/>
</dbReference>
<evidence type="ECO:0000313" key="1">
    <source>
        <dbReference type="EMBL" id="CAH0992680.1"/>
    </source>
</evidence>
<dbReference type="InterPro" id="IPR047726">
    <property type="entry name" value="CsgH_dom"/>
</dbReference>
<keyword evidence="2" id="KW-1185">Reference proteome</keyword>
<reference evidence="1" key="1">
    <citation type="submission" date="2021-12" db="EMBL/GenBank/DDBJ databases">
        <authorList>
            <person name="Rodrigo-Torres L."/>
            <person name="Arahal R. D."/>
            <person name="Lucena T."/>
        </authorList>
    </citation>
    <scope>NUCLEOTIDE SEQUENCE</scope>
    <source>
        <strain evidence="1">CECT 8267</strain>
    </source>
</reference>
<dbReference type="EMBL" id="CAKLPX010000003">
    <property type="protein sequence ID" value="CAH0992680.1"/>
    <property type="molecule type" value="Genomic_DNA"/>
</dbReference>
<dbReference type="Gene3D" id="2.60.40.2420">
    <property type="match status" value="1"/>
</dbReference>
<protein>
    <recommendedName>
        <fullName evidence="3">Curli assembly protein CsgC</fullName>
    </recommendedName>
</protein>
<dbReference type="InterPro" id="IPR053722">
    <property type="entry name" value="Curli_assembly_CsgC/AgfC"/>
</dbReference>
<name>A0ABN8ELS6_9GAMM</name>
<accession>A0ABN8ELS6</accession>
<organism evidence="1 2">
    <name type="scientific">Sinobacterium norvegicum</name>
    <dbReference type="NCBI Taxonomy" id="1641715"/>
    <lineage>
        <taxon>Bacteria</taxon>
        <taxon>Pseudomonadati</taxon>
        <taxon>Pseudomonadota</taxon>
        <taxon>Gammaproteobacteria</taxon>
        <taxon>Cellvibrionales</taxon>
        <taxon>Spongiibacteraceae</taxon>
        <taxon>Sinobacterium</taxon>
    </lineage>
</organism>